<feature type="domain" description="HTH tetR-type" evidence="5">
    <location>
        <begin position="25"/>
        <end position="85"/>
    </location>
</feature>
<keyword evidence="2 4" id="KW-0238">DNA-binding</keyword>
<dbReference type="Proteomes" id="UP000320653">
    <property type="component" value="Unassembled WGS sequence"/>
</dbReference>
<reference evidence="6 7" key="1">
    <citation type="submission" date="2019-06" db="EMBL/GenBank/DDBJ databases">
        <title>Sorghum-associated microbial communities from plants grown in Nebraska, USA.</title>
        <authorList>
            <person name="Schachtman D."/>
        </authorList>
    </citation>
    <scope>NUCLEOTIDE SEQUENCE [LARGE SCALE GENOMIC DNA]</scope>
    <source>
        <strain evidence="6 7">1225</strain>
    </source>
</reference>
<comment type="caution">
    <text evidence="6">The sequence shown here is derived from an EMBL/GenBank/DDBJ whole genome shotgun (WGS) entry which is preliminary data.</text>
</comment>
<dbReference type="InterPro" id="IPR050109">
    <property type="entry name" value="HTH-type_TetR-like_transc_reg"/>
</dbReference>
<dbReference type="EMBL" id="VIWP01000005">
    <property type="protein sequence ID" value="TWF52155.1"/>
    <property type="molecule type" value="Genomic_DNA"/>
</dbReference>
<sequence>MKIVIRQTKAVIVMDTTTSFDEVRQENITRILDAAERLFKHYGYTKTNVADIARDLGMSPANIYRFFSSKADIHQALCRRMLAASQQVAAEIAARKDSACVRLRDFILAQFRITAETMLDDKKVHEMVVVAMEENWPVIEEHIERIRVVIERIITEGIAAGEFRDQNAALAAESFMSATVLLCHPQLVAKCLAETRIGKPEDLIDFALRGLK</sequence>
<keyword evidence="3" id="KW-0804">Transcription</keyword>
<gene>
    <name evidence="6" type="ORF">FHW37_105254</name>
</gene>
<keyword evidence="7" id="KW-1185">Reference proteome</keyword>
<dbReference type="Gene3D" id="1.10.357.10">
    <property type="entry name" value="Tetracycline Repressor, domain 2"/>
    <property type="match status" value="1"/>
</dbReference>
<dbReference type="PANTHER" id="PTHR30055:SF151">
    <property type="entry name" value="TRANSCRIPTIONAL REGULATORY PROTEIN"/>
    <property type="match status" value="1"/>
</dbReference>
<organism evidence="6 7">
    <name type="scientific">Neorhizobium alkalisoli</name>
    <dbReference type="NCBI Taxonomy" id="528178"/>
    <lineage>
        <taxon>Bacteria</taxon>
        <taxon>Pseudomonadati</taxon>
        <taxon>Pseudomonadota</taxon>
        <taxon>Alphaproteobacteria</taxon>
        <taxon>Hyphomicrobiales</taxon>
        <taxon>Rhizobiaceae</taxon>
        <taxon>Rhizobium/Agrobacterium group</taxon>
        <taxon>Neorhizobium</taxon>
    </lineage>
</organism>
<protein>
    <submittedName>
        <fullName evidence="6">TetR family transcriptional regulator</fullName>
    </submittedName>
</protein>
<name>A0A561QP03_9HYPH</name>
<evidence type="ECO:0000256" key="1">
    <source>
        <dbReference type="ARBA" id="ARBA00023015"/>
    </source>
</evidence>
<keyword evidence="1" id="KW-0805">Transcription regulation</keyword>
<evidence type="ECO:0000256" key="2">
    <source>
        <dbReference type="ARBA" id="ARBA00023125"/>
    </source>
</evidence>
<dbReference type="PRINTS" id="PR00455">
    <property type="entry name" value="HTHTETR"/>
</dbReference>
<dbReference type="RefSeq" id="WP_432442880.1">
    <property type="nucleotide sequence ID" value="NZ_VIWP01000005.1"/>
</dbReference>
<dbReference type="InterPro" id="IPR001647">
    <property type="entry name" value="HTH_TetR"/>
</dbReference>
<proteinExistence type="predicted"/>
<dbReference type="SUPFAM" id="SSF48498">
    <property type="entry name" value="Tetracyclin repressor-like, C-terminal domain"/>
    <property type="match status" value="1"/>
</dbReference>
<dbReference type="Pfam" id="PF00440">
    <property type="entry name" value="TetR_N"/>
    <property type="match status" value="1"/>
</dbReference>
<dbReference type="AlphaFoldDB" id="A0A561QP03"/>
<dbReference type="Pfam" id="PF17935">
    <property type="entry name" value="TetR_C_27"/>
    <property type="match status" value="1"/>
</dbReference>
<evidence type="ECO:0000313" key="7">
    <source>
        <dbReference type="Proteomes" id="UP000320653"/>
    </source>
</evidence>
<evidence type="ECO:0000259" key="5">
    <source>
        <dbReference type="PROSITE" id="PS50977"/>
    </source>
</evidence>
<dbReference type="SUPFAM" id="SSF46689">
    <property type="entry name" value="Homeodomain-like"/>
    <property type="match status" value="1"/>
</dbReference>
<dbReference type="PANTHER" id="PTHR30055">
    <property type="entry name" value="HTH-TYPE TRANSCRIPTIONAL REGULATOR RUTR"/>
    <property type="match status" value="1"/>
</dbReference>
<dbReference type="InterPro" id="IPR041478">
    <property type="entry name" value="TetR_C_27"/>
</dbReference>
<accession>A0A561QP03</accession>
<dbReference type="GO" id="GO:0000976">
    <property type="term" value="F:transcription cis-regulatory region binding"/>
    <property type="evidence" value="ECO:0007669"/>
    <property type="project" value="TreeGrafter"/>
</dbReference>
<feature type="DNA-binding region" description="H-T-H motif" evidence="4">
    <location>
        <begin position="48"/>
        <end position="67"/>
    </location>
</feature>
<dbReference type="PROSITE" id="PS50977">
    <property type="entry name" value="HTH_TETR_2"/>
    <property type="match status" value="1"/>
</dbReference>
<evidence type="ECO:0000256" key="4">
    <source>
        <dbReference type="PROSITE-ProRule" id="PRU00335"/>
    </source>
</evidence>
<dbReference type="InterPro" id="IPR036271">
    <property type="entry name" value="Tet_transcr_reg_TetR-rel_C_sf"/>
</dbReference>
<dbReference type="InterPro" id="IPR009057">
    <property type="entry name" value="Homeodomain-like_sf"/>
</dbReference>
<evidence type="ECO:0000313" key="6">
    <source>
        <dbReference type="EMBL" id="TWF52155.1"/>
    </source>
</evidence>
<evidence type="ECO:0000256" key="3">
    <source>
        <dbReference type="ARBA" id="ARBA00023163"/>
    </source>
</evidence>
<dbReference type="GO" id="GO:0003700">
    <property type="term" value="F:DNA-binding transcription factor activity"/>
    <property type="evidence" value="ECO:0007669"/>
    <property type="project" value="TreeGrafter"/>
</dbReference>